<dbReference type="InterPro" id="IPR050639">
    <property type="entry name" value="SSR_resolvase"/>
</dbReference>
<dbReference type="InterPro" id="IPR036162">
    <property type="entry name" value="Resolvase-like_N_sf"/>
</dbReference>
<dbReference type="PANTHER" id="PTHR30461">
    <property type="entry name" value="DNA-INVERTASE FROM LAMBDOID PROPHAGE"/>
    <property type="match status" value="1"/>
</dbReference>
<dbReference type="PROSITE" id="PS51737">
    <property type="entry name" value="RECOMBINASE_DNA_BIND"/>
    <property type="match status" value="1"/>
</dbReference>
<dbReference type="CDD" id="cd00338">
    <property type="entry name" value="Ser_Recombinase"/>
    <property type="match status" value="1"/>
</dbReference>
<evidence type="ECO:0000313" key="4">
    <source>
        <dbReference type="Proteomes" id="UP000597613"/>
    </source>
</evidence>
<gene>
    <name evidence="3" type="ORF">H8S47_12315</name>
</gene>
<dbReference type="RefSeq" id="WP_187504146.1">
    <property type="nucleotide sequence ID" value="NZ_JACONT010000025.1"/>
</dbReference>
<dbReference type="PANTHER" id="PTHR30461:SF23">
    <property type="entry name" value="DNA RECOMBINASE-RELATED"/>
    <property type="match status" value="1"/>
</dbReference>
<dbReference type="InterPro" id="IPR038109">
    <property type="entry name" value="DNA_bind_recomb_sf"/>
</dbReference>
<evidence type="ECO:0000259" key="1">
    <source>
        <dbReference type="PROSITE" id="PS51736"/>
    </source>
</evidence>
<dbReference type="Gene3D" id="3.90.1750.20">
    <property type="entry name" value="Putative Large Serine Recombinase, Chain B, Domain 2"/>
    <property type="match status" value="1"/>
</dbReference>
<evidence type="ECO:0000313" key="3">
    <source>
        <dbReference type="EMBL" id="MBC3942458.1"/>
    </source>
</evidence>
<proteinExistence type="predicted"/>
<feature type="non-terminal residue" evidence="3">
    <location>
        <position position="542"/>
    </location>
</feature>
<dbReference type="EMBL" id="JACONT010000025">
    <property type="protein sequence ID" value="MBC3942458.1"/>
    <property type="molecule type" value="Genomic_DNA"/>
</dbReference>
<accession>A0ABR7APR2</accession>
<reference evidence="3 4" key="1">
    <citation type="submission" date="2020-08" db="EMBL/GenBank/DDBJ databases">
        <title>Putative novel bacterial strains isolated from necrotic wheat leaf tissues caused by Xanthomonas translucens.</title>
        <authorList>
            <person name="Tambong J.T."/>
        </authorList>
    </citation>
    <scope>NUCLEOTIDE SEQUENCE [LARGE SCALE GENOMIC DNA]</scope>
    <source>
        <strain evidence="4">DOAB 1063</strain>
    </source>
</reference>
<evidence type="ECO:0000259" key="2">
    <source>
        <dbReference type="PROSITE" id="PS51737"/>
    </source>
</evidence>
<dbReference type="InterPro" id="IPR011109">
    <property type="entry name" value="DNA_bind_recombinase_dom"/>
</dbReference>
<dbReference type="Pfam" id="PF13408">
    <property type="entry name" value="Zn_ribbon_recom"/>
    <property type="match status" value="1"/>
</dbReference>
<dbReference type="SMART" id="SM00857">
    <property type="entry name" value="Resolvase"/>
    <property type="match status" value="1"/>
</dbReference>
<name>A0ABR7APR2_9SPHN</name>
<sequence>MLTPLPRRIGLYGRHSTIMQTASSSADQVAACAPLVSFLGGNVVATQLDPQLSGYRRNRPGLQLLLRAAEAGEIDFIVCESLDRLARDAEDSAWLDKKLAYHRVQLHTVSEGHVDEIKFAVAGLLGSIFLKHLVDKTLCGMEAAVLAGRFAGGRAYGYKRMVRLDANGEVQRGLLEIDEAQAEVVGRIFAWFAAGVSAIQIATRLNHKGVPGPRGGEWNASTIRGDPAKLVGILNNPLYVGRLVWGRREWRRNPDSEKRERRYRLRDQSEWVEVAVPDLRIIDDTLFEAARDEIERRKRPATASSTVGSKRAKHLLSGLIRCGCCGANYTISGKDYYRCAGQKERGTCGNCVSVRKEPLEAATLAVLQEHLLTENHVRLFIEEFEHERQRLGRQDAGMEHAAQHRLKQVTTELDNLYQNLLAGIASPVLRAMIAEREAEKERLEAQRVATITGKPIVVSLPHPVLVDRFRSKVAALRQSLDDEAIRTEAAAVMSTLIESVTICPNEPGGPEAEVVAKVSDLLACATNDNAAPAGGMMSSSIM</sequence>
<dbReference type="InterPro" id="IPR006119">
    <property type="entry name" value="Resolv_N"/>
</dbReference>
<organism evidence="3 4">
    <name type="scientific">Sphingomonas albertensis</name>
    <dbReference type="NCBI Taxonomy" id="2762591"/>
    <lineage>
        <taxon>Bacteria</taxon>
        <taxon>Pseudomonadati</taxon>
        <taxon>Pseudomonadota</taxon>
        <taxon>Alphaproteobacteria</taxon>
        <taxon>Sphingomonadales</taxon>
        <taxon>Sphingomonadaceae</taxon>
        <taxon>Sphingomonas</taxon>
    </lineage>
</organism>
<keyword evidence="4" id="KW-1185">Reference proteome</keyword>
<feature type="domain" description="Recombinase" evidence="2">
    <location>
        <begin position="155"/>
        <end position="300"/>
    </location>
</feature>
<dbReference type="Pfam" id="PF00239">
    <property type="entry name" value="Resolvase"/>
    <property type="match status" value="1"/>
</dbReference>
<protein>
    <submittedName>
        <fullName evidence="3">Recombinase family protein</fullName>
    </submittedName>
</protein>
<dbReference type="SUPFAM" id="SSF53041">
    <property type="entry name" value="Resolvase-like"/>
    <property type="match status" value="1"/>
</dbReference>
<dbReference type="Pfam" id="PF07508">
    <property type="entry name" value="Recombinase"/>
    <property type="match status" value="1"/>
</dbReference>
<comment type="caution">
    <text evidence="3">The sequence shown here is derived from an EMBL/GenBank/DDBJ whole genome shotgun (WGS) entry which is preliminary data.</text>
</comment>
<dbReference type="InterPro" id="IPR025827">
    <property type="entry name" value="Zn_ribbon_recom_dom"/>
</dbReference>
<feature type="domain" description="Resolvase/invertase-type recombinase catalytic" evidence="1">
    <location>
        <begin position="8"/>
        <end position="161"/>
    </location>
</feature>
<dbReference type="PROSITE" id="PS51736">
    <property type="entry name" value="RECOMBINASES_3"/>
    <property type="match status" value="1"/>
</dbReference>
<dbReference type="Proteomes" id="UP000597613">
    <property type="component" value="Unassembled WGS sequence"/>
</dbReference>
<dbReference type="Gene3D" id="3.40.50.1390">
    <property type="entry name" value="Resolvase, N-terminal catalytic domain"/>
    <property type="match status" value="1"/>
</dbReference>